<dbReference type="EMBL" id="KK198760">
    <property type="protein sequence ID" value="KCW58700.1"/>
    <property type="molecule type" value="Genomic_DNA"/>
</dbReference>
<evidence type="ECO:0000313" key="1">
    <source>
        <dbReference type="EMBL" id="KCW58700.1"/>
    </source>
</evidence>
<dbReference type="AlphaFoldDB" id="A0A059AZ33"/>
<name>A0A059AZ33_EUCGR</name>
<accession>A0A059AZ33</accession>
<proteinExistence type="predicted"/>
<gene>
    <name evidence="1" type="ORF">EUGRSUZ_H01346</name>
</gene>
<dbReference type="InParanoid" id="A0A059AZ33"/>
<protein>
    <submittedName>
        <fullName evidence="1">Uncharacterized protein</fullName>
    </submittedName>
</protein>
<dbReference type="Gramene" id="KCW58700">
    <property type="protein sequence ID" value="KCW58700"/>
    <property type="gene ID" value="EUGRSUZ_H01346"/>
</dbReference>
<organism evidence="1">
    <name type="scientific">Eucalyptus grandis</name>
    <name type="common">Flooded gum</name>
    <dbReference type="NCBI Taxonomy" id="71139"/>
    <lineage>
        <taxon>Eukaryota</taxon>
        <taxon>Viridiplantae</taxon>
        <taxon>Streptophyta</taxon>
        <taxon>Embryophyta</taxon>
        <taxon>Tracheophyta</taxon>
        <taxon>Spermatophyta</taxon>
        <taxon>Magnoliopsida</taxon>
        <taxon>eudicotyledons</taxon>
        <taxon>Gunneridae</taxon>
        <taxon>Pentapetalae</taxon>
        <taxon>rosids</taxon>
        <taxon>malvids</taxon>
        <taxon>Myrtales</taxon>
        <taxon>Myrtaceae</taxon>
        <taxon>Myrtoideae</taxon>
        <taxon>Eucalypteae</taxon>
        <taxon>Eucalyptus</taxon>
    </lineage>
</organism>
<reference evidence="1" key="1">
    <citation type="submission" date="2013-07" db="EMBL/GenBank/DDBJ databases">
        <title>The genome of Eucalyptus grandis.</title>
        <authorList>
            <person name="Schmutz J."/>
            <person name="Hayes R."/>
            <person name="Myburg A."/>
            <person name="Tuskan G."/>
            <person name="Grattapaglia D."/>
            <person name="Rokhsar D.S."/>
        </authorList>
    </citation>
    <scope>NUCLEOTIDE SEQUENCE</scope>
    <source>
        <tissue evidence="1">Leaf extractions</tissue>
    </source>
</reference>
<sequence>MDFEFAVLDHLMSCRIIRPLAWSALLAFASRLSFWRCYEIGLRTVWLKGILRAEKIILLKVYSRLAVCVNMEGLNSLYSFQNVELLYFHEEIEHISTDDFTEEILVCETFGSILCNREGFYVQ</sequence>